<dbReference type="InterPro" id="IPR003594">
    <property type="entry name" value="HATPase_dom"/>
</dbReference>
<keyword evidence="11" id="KW-0812">Transmembrane</keyword>
<keyword evidence="6" id="KW-0547">Nucleotide-binding</keyword>
<dbReference type="Pfam" id="PF00672">
    <property type="entry name" value="HAMP"/>
    <property type="match status" value="1"/>
</dbReference>
<keyword evidence="11" id="KW-0472">Membrane</keyword>
<dbReference type="InterPro" id="IPR003661">
    <property type="entry name" value="HisK_dim/P_dom"/>
</dbReference>
<proteinExistence type="predicted"/>
<evidence type="ECO:0000256" key="10">
    <source>
        <dbReference type="SAM" id="MobiDB-lite"/>
    </source>
</evidence>
<evidence type="ECO:0000256" key="2">
    <source>
        <dbReference type="ARBA" id="ARBA00004370"/>
    </source>
</evidence>
<organism evidence="14 15">
    <name type="scientific">Fimbriiglobus ruber</name>
    <dbReference type="NCBI Taxonomy" id="1908690"/>
    <lineage>
        <taxon>Bacteria</taxon>
        <taxon>Pseudomonadati</taxon>
        <taxon>Planctomycetota</taxon>
        <taxon>Planctomycetia</taxon>
        <taxon>Gemmatales</taxon>
        <taxon>Gemmataceae</taxon>
        <taxon>Fimbriiglobus</taxon>
    </lineage>
</organism>
<dbReference type="PRINTS" id="PR00344">
    <property type="entry name" value="BCTRLSENSOR"/>
</dbReference>
<comment type="subcellular location">
    <subcellularLocation>
        <location evidence="2">Membrane</location>
    </subcellularLocation>
</comment>
<evidence type="ECO:0000256" key="11">
    <source>
        <dbReference type="SAM" id="Phobius"/>
    </source>
</evidence>
<accession>A0A225DTC3</accession>
<gene>
    <name evidence="14" type="ORF">FRUB_02235</name>
</gene>
<comment type="catalytic activity">
    <reaction evidence="1">
        <text>ATP + protein L-histidine = ADP + protein N-phospho-L-histidine.</text>
        <dbReference type="EC" id="2.7.13.3"/>
    </reaction>
</comment>
<evidence type="ECO:0000256" key="9">
    <source>
        <dbReference type="ARBA" id="ARBA00023012"/>
    </source>
</evidence>
<dbReference type="SMART" id="SM00388">
    <property type="entry name" value="HisKA"/>
    <property type="match status" value="1"/>
</dbReference>
<dbReference type="InterPro" id="IPR003660">
    <property type="entry name" value="HAMP_dom"/>
</dbReference>
<dbReference type="Proteomes" id="UP000214646">
    <property type="component" value="Unassembled WGS sequence"/>
</dbReference>
<dbReference type="Gene3D" id="3.30.565.10">
    <property type="entry name" value="Histidine kinase-like ATPase, C-terminal domain"/>
    <property type="match status" value="1"/>
</dbReference>
<evidence type="ECO:0000256" key="4">
    <source>
        <dbReference type="ARBA" id="ARBA00022553"/>
    </source>
</evidence>
<dbReference type="GO" id="GO:0000155">
    <property type="term" value="F:phosphorelay sensor kinase activity"/>
    <property type="evidence" value="ECO:0007669"/>
    <property type="project" value="InterPro"/>
</dbReference>
<dbReference type="SUPFAM" id="SSF55874">
    <property type="entry name" value="ATPase domain of HSP90 chaperone/DNA topoisomerase II/histidine kinase"/>
    <property type="match status" value="1"/>
</dbReference>
<evidence type="ECO:0000256" key="5">
    <source>
        <dbReference type="ARBA" id="ARBA00022679"/>
    </source>
</evidence>
<dbReference type="AlphaFoldDB" id="A0A225DTC3"/>
<dbReference type="PANTHER" id="PTHR43065">
    <property type="entry name" value="SENSOR HISTIDINE KINASE"/>
    <property type="match status" value="1"/>
</dbReference>
<dbReference type="PROSITE" id="PS50109">
    <property type="entry name" value="HIS_KIN"/>
    <property type="match status" value="1"/>
</dbReference>
<sequence>MLFGLSSYMNTMRITERKLDQMSVVIQILKHIHQIESTSGSQRGEINLEKSRVTDAVAHARRALADYREQVKKAAETGLVSEYGDEETKVAEDLEKGFNRLDDAIPEVTVGLQDGERLVDNPKIQAAYVDTKRCSDSLYQYLRDDVRRSFERSTANHRRSLYISGSGAALAVVLVLTLLYYFRVWVFSPIKAIQAGVQRVHTGIFDQPIRIHSQDELEELANEFNAMTVRLRDIYGDLANQVNDRTRQLVRSERMVSVGFLAAGVAHEINNPLASIAFCAEALERRLHGIIDRIPGEAEVINKYLKMMQDEAQRCKQITHKLLDFSRSGGRREQTDLTQLVRDVIEVAGVLPNARNKKISFHPEMVVGAAVSPPDLKSVVLNLVVNALDSMDDGGTLSVALTARGEFAEMTFTDTGCGMTRETLENIFEPFFTRNRTGNGTGLGLSISHQIIDQHGGTITADSGGPGRGSTFTVRLPLRSASPAGDGRPADRGDRILAFPGTRTAAA</sequence>
<evidence type="ECO:0000256" key="6">
    <source>
        <dbReference type="ARBA" id="ARBA00022741"/>
    </source>
</evidence>
<evidence type="ECO:0000256" key="1">
    <source>
        <dbReference type="ARBA" id="ARBA00000085"/>
    </source>
</evidence>
<dbReference type="Gene3D" id="6.10.340.10">
    <property type="match status" value="1"/>
</dbReference>
<dbReference type="SMART" id="SM00387">
    <property type="entry name" value="HATPase_c"/>
    <property type="match status" value="1"/>
</dbReference>
<dbReference type="EMBL" id="NIDE01000003">
    <property type="protein sequence ID" value="OWK44303.1"/>
    <property type="molecule type" value="Genomic_DNA"/>
</dbReference>
<evidence type="ECO:0000256" key="8">
    <source>
        <dbReference type="ARBA" id="ARBA00022840"/>
    </source>
</evidence>
<dbReference type="SMART" id="SM00304">
    <property type="entry name" value="HAMP"/>
    <property type="match status" value="1"/>
</dbReference>
<dbReference type="InterPro" id="IPR004358">
    <property type="entry name" value="Sig_transdc_His_kin-like_C"/>
</dbReference>
<evidence type="ECO:0000256" key="3">
    <source>
        <dbReference type="ARBA" id="ARBA00012438"/>
    </source>
</evidence>
<dbReference type="Pfam" id="PF02518">
    <property type="entry name" value="HATPase_c"/>
    <property type="match status" value="1"/>
</dbReference>
<evidence type="ECO:0000259" key="12">
    <source>
        <dbReference type="PROSITE" id="PS50109"/>
    </source>
</evidence>
<protein>
    <recommendedName>
        <fullName evidence="3">histidine kinase</fullName>
        <ecNumber evidence="3">2.7.13.3</ecNumber>
    </recommendedName>
</protein>
<keyword evidence="5" id="KW-0808">Transferase</keyword>
<dbReference type="PANTHER" id="PTHR43065:SF46">
    <property type="entry name" value="C4-DICARBOXYLATE TRANSPORT SENSOR PROTEIN DCTB"/>
    <property type="match status" value="1"/>
</dbReference>
<comment type="caution">
    <text evidence="14">The sequence shown here is derived from an EMBL/GenBank/DDBJ whole genome shotgun (WGS) entry which is preliminary data.</text>
</comment>
<dbReference type="GO" id="GO:0005524">
    <property type="term" value="F:ATP binding"/>
    <property type="evidence" value="ECO:0007669"/>
    <property type="project" value="UniProtKB-KW"/>
</dbReference>
<keyword evidence="9" id="KW-0902">Two-component regulatory system</keyword>
<dbReference type="InterPro" id="IPR036890">
    <property type="entry name" value="HATPase_C_sf"/>
</dbReference>
<feature type="transmembrane region" description="Helical" evidence="11">
    <location>
        <begin position="161"/>
        <end position="182"/>
    </location>
</feature>
<keyword evidence="15" id="KW-1185">Reference proteome</keyword>
<dbReference type="InterPro" id="IPR005467">
    <property type="entry name" value="His_kinase_dom"/>
</dbReference>
<keyword evidence="11" id="KW-1133">Transmembrane helix</keyword>
<keyword evidence="4" id="KW-0597">Phosphoprotein</keyword>
<feature type="domain" description="HAMP" evidence="13">
    <location>
        <begin position="184"/>
        <end position="236"/>
    </location>
</feature>
<feature type="region of interest" description="Disordered" evidence="10">
    <location>
        <begin position="478"/>
        <end position="507"/>
    </location>
</feature>
<dbReference type="GO" id="GO:0016020">
    <property type="term" value="C:membrane"/>
    <property type="evidence" value="ECO:0007669"/>
    <property type="project" value="UniProtKB-SubCell"/>
</dbReference>
<dbReference type="CDD" id="cd00082">
    <property type="entry name" value="HisKA"/>
    <property type="match status" value="1"/>
</dbReference>
<keyword evidence="8" id="KW-0067">ATP-binding</keyword>
<dbReference type="Gene3D" id="1.10.287.130">
    <property type="match status" value="1"/>
</dbReference>
<dbReference type="PROSITE" id="PS50885">
    <property type="entry name" value="HAMP"/>
    <property type="match status" value="1"/>
</dbReference>
<dbReference type="SUPFAM" id="SSF158472">
    <property type="entry name" value="HAMP domain-like"/>
    <property type="match status" value="1"/>
</dbReference>
<keyword evidence="7 14" id="KW-0418">Kinase</keyword>
<name>A0A225DTC3_9BACT</name>
<dbReference type="CDD" id="cd06225">
    <property type="entry name" value="HAMP"/>
    <property type="match status" value="1"/>
</dbReference>
<evidence type="ECO:0000259" key="13">
    <source>
        <dbReference type="PROSITE" id="PS50885"/>
    </source>
</evidence>
<evidence type="ECO:0000256" key="7">
    <source>
        <dbReference type="ARBA" id="ARBA00022777"/>
    </source>
</evidence>
<dbReference type="Pfam" id="PF00512">
    <property type="entry name" value="HisKA"/>
    <property type="match status" value="1"/>
</dbReference>
<reference evidence="15" key="1">
    <citation type="submission" date="2017-06" db="EMBL/GenBank/DDBJ databases">
        <title>Genome analysis of Fimbriiglobus ruber SP5, the first member of the order Planctomycetales with confirmed chitinolytic capability.</title>
        <authorList>
            <person name="Ravin N.V."/>
            <person name="Rakitin A.L."/>
            <person name="Ivanova A.A."/>
            <person name="Beletsky A.V."/>
            <person name="Kulichevskaya I.S."/>
            <person name="Mardanov A.V."/>
            <person name="Dedysh S.N."/>
        </authorList>
    </citation>
    <scope>NUCLEOTIDE SEQUENCE [LARGE SCALE GENOMIC DNA]</scope>
    <source>
        <strain evidence="15">SP5</strain>
    </source>
</reference>
<evidence type="ECO:0000313" key="14">
    <source>
        <dbReference type="EMBL" id="OWK44303.1"/>
    </source>
</evidence>
<dbReference type="SUPFAM" id="SSF47384">
    <property type="entry name" value="Homodimeric domain of signal transducing histidine kinase"/>
    <property type="match status" value="1"/>
</dbReference>
<evidence type="ECO:0000313" key="15">
    <source>
        <dbReference type="Proteomes" id="UP000214646"/>
    </source>
</evidence>
<dbReference type="EC" id="2.7.13.3" evidence="3"/>
<feature type="domain" description="Histidine kinase" evidence="12">
    <location>
        <begin position="264"/>
        <end position="480"/>
    </location>
</feature>
<dbReference type="InterPro" id="IPR036097">
    <property type="entry name" value="HisK_dim/P_sf"/>
</dbReference>